<protein>
    <submittedName>
        <fullName evidence="1">Uncharacterized protein</fullName>
    </submittedName>
</protein>
<keyword evidence="2" id="KW-1185">Reference proteome</keyword>
<comment type="caution">
    <text evidence="1">The sequence shown here is derived from an EMBL/GenBank/DDBJ whole genome shotgun (WGS) entry which is preliminary data.</text>
</comment>
<gene>
    <name evidence="1" type="ORF">CXG47_24280</name>
</gene>
<reference evidence="1 2" key="1">
    <citation type="submission" date="2017-12" db="EMBL/GenBank/DDBJ databases">
        <title>Detection of the carbapenemase gene blaVIM-5 in members of the Pseudomonas putida group isolated from polluted Nigerian wetlands.</title>
        <authorList>
            <person name="Adelowo O."/>
            <person name="Vollmers J."/>
            <person name="Maeusezahl I."/>
            <person name="Kaster A.-K."/>
            <person name="Mueller J.A."/>
        </authorList>
    </citation>
    <scope>NUCLEOTIDE SEQUENCE [LARGE SCALE GENOMIC DNA]</scope>
    <source>
        <strain evidence="1 2">MR69</strain>
    </source>
</reference>
<organism evidence="1 2">
    <name type="scientific">Pseudomonas plecoglossicida</name>
    <dbReference type="NCBI Taxonomy" id="70775"/>
    <lineage>
        <taxon>Bacteria</taxon>
        <taxon>Pseudomonadati</taxon>
        <taxon>Pseudomonadota</taxon>
        <taxon>Gammaproteobacteria</taxon>
        <taxon>Pseudomonadales</taxon>
        <taxon>Pseudomonadaceae</taxon>
        <taxon>Pseudomonas</taxon>
    </lineage>
</organism>
<accession>A0ABX4TYK6</accession>
<evidence type="ECO:0000313" key="2">
    <source>
        <dbReference type="Proteomes" id="UP000234744"/>
    </source>
</evidence>
<dbReference type="RefSeq" id="WP_054889907.1">
    <property type="nucleotide sequence ID" value="NZ_PJCJ01000024.1"/>
</dbReference>
<dbReference type="Proteomes" id="UP000234744">
    <property type="component" value="Unassembled WGS sequence"/>
</dbReference>
<name>A0ABX4TYK6_PSEDL</name>
<dbReference type="EMBL" id="PJCJ01000024">
    <property type="protein sequence ID" value="PLV09470.1"/>
    <property type="molecule type" value="Genomic_DNA"/>
</dbReference>
<sequence>MKELRTAAEVLERLSHNQDALRAAVEELAKWVGDRGTNSVVGNVNGALATLDDNIDAVRQGISDLVAASVRP</sequence>
<proteinExistence type="predicted"/>
<evidence type="ECO:0000313" key="1">
    <source>
        <dbReference type="EMBL" id="PLV09470.1"/>
    </source>
</evidence>